<evidence type="ECO:0000256" key="1">
    <source>
        <dbReference type="ARBA" id="ARBA00022860"/>
    </source>
</evidence>
<feature type="region of interest" description="Disordered" evidence="4">
    <location>
        <begin position="252"/>
        <end position="274"/>
    </location>
</feature>
<feature type="region of interest" description="Disordered" evidence="4">
    <location>
        <begin position="400"/>
        <end position="421"/>
    </location>
</feature>
<dbReference type="AlphaFoldDB" id="A0A9Q1QL11"/>
<keyword evidence="1" id="KW-0112">Calmodulin-binding</keyword>
<comment type="subunit">
    <text evidence="3">Binds to multiple calmodulin (CaM) in the presence of Ca(2+) and CaM-like proteins.</text>
</comment>
<organism evidence="6 7">
    <name type="scientific">Carnegiea gigantea</name>
    <dbReference type="NCBI Taxonomy" id="171969"/>
    <lineage>
        <taxon>Eukaryota</taxon>
        <taxon>Viridiplantae</taxon>
        <taxon>Streptophyta</taxon>
        <taxon>Embryophyta</taxon>
        <taxon>Tracheophyta</taxon>
        <taxon>Spermatophyta</taxon>
        <taxon>Magnoliopsida</taxon>
        <taxon>eudicotyledons</taxon>
        <taxon>Gunneridae</taxon>
        <taxon>Pentapetalae</taxon>
        <taxon>Caryophyllales</taxon>
        <taxon>Cactineae</taxon>
        <taxon>Cactaceae</taxon>
        <taxon>Cactoideae</taxon>
        <taxon>Echinocereeae</taxon>
        <taxon>Carnegiea</taxon>
    </lineage>
</organism>
<dbReference type="PROSITE" id="PS50096">
    <property type="entry name" value="IQ"/>
    <property type="match status" value="2"/>
</dbReference>
<dbReference type="EMBL" id="JAKOGI010000058">
    <property type="protein sequence ID" value="KAJ8446262.1"/>
    <property type="molecule type" value="Genomic_DNA"/>
</dbReference>
<keyword evidence="7" id="KW-1185">Reference proteome</keyword>
<protein>
    <recommendedName>
        <fullName evidence="5">DUF4005 domain-containing protein</fullName>
    </recommendedName>
</protein>
<evidence type="ECO:0000256" key="4">
    <source>
        <dbReference type="SAM" id="MobiDB-lite"/>
    </source>
</evidence>
<gene>
    <name evidence="6" type="ORF">Cgig2_016033</name>
</gene>
<dbReference type="InterPro" id="IPR000048">
    <property type="entry name" value="IQ_motif_EF-hand-BS"/>
</dbReference>
<evidence type="ECO:0000259" key="5">
    <source>
        <dbReference type="Pfam" id="PF13178"/>
    </source>
</evidence>
<comment type="similarity">
    <text evidence="2">Belongs to the IQD family.</text>
</comment>
<feature type="domain" description="DUF4005" evidence="5">
    <location>
        <begin position="402"/>
        <end position="479"/>
    </location>
</feature>
<dbReference type="Gene3D" id="1.20.5.190">
    <property type="match status" value="1"/>
</dbReference>
<comment type="caution">
    <text evidence="6">The sequence shown here is derived from an EMBL/GenBank/DDBJ whole genome shotgun (WGS) entry which is preliminary data.</text>
</comment>
<accession>A0A9Q1QL11</accession>
<dbReference type="OrthoDB" id="776767at2759"/>
<dbReference type="Proteomes" id="UP001153076">
    <property type="component" value="Unassembled WGS sequence"/>
</dbReference>
<evidence type="ECO:0000313" key="6">
    <source>
        <dbReference type="EMBL" id="KAJ8446262.1"/>
    </source>
</evidence>
<reference evidence="6" key="1">
    <citation type="submission" date="2022-04" db="EMBL/GenBank/DDBJ databases">
        <title>Carnegiea gigantea Genome sequencing and assembly v2.</title>
        <authorList>
            <person name="Copetti D."/>
            <person name="Sanderson M.J."/>
            <person name="Burquez A."/>
            <person name="Wojciechowski M.F."/>
        </authorList>
    </citation>
    <scope>NUCLEOTIDE SEQUENCE</scope>
    <source>
        <strain evidence="6">SGP5-SGP5p</strain>
        <tissue evidence="6">Aerial part</tissue>
    </source>
</reference>
<evidence type="ECO:0000256" key="2">
    <source>
        <dbReference type="ARBA" id="ARBA00024341"/>
    </source>
</evidence>
<feature type="compositionally biased region" description="Basic and acidic residues" evidence="4">
    <location>
        <begin position="59"/>
        <end position="81"/>
    </location>
</feature>
<name>A0A9Q1QL11_9CARY</name>
<dbReference type="InterPro" id="IPR025064">
    <property type="entry name" value="DUF4005"/>
</dbReference>
<evidence type="ECO:0000313" key="7">
    <source>
        <dbReference type="Proteomes" id="UP001153076"/>
    </source>
</evidence>
<feature type="region of interest" description="Disordered" evidence="4">
    <location>
        <begin position="1"/>
        <end position="83"/>
    </location>
</feature>
<dbReference type="GO" id="GO:0005516">
    <property type="term" value="F:calmodulin binding"/>
    <property type="evidence" value="ECO:0007669"/>
    <property type="project" value="UniProtKB-KW"/>
</dbReference>
<feature type="compositionally biased region" description="Low complexity" evidence="4">
    <location>
        <begin position="1"/>
        <end position="13"/>
    </location>
</feature>
<dbReference type="PANTHER" id="PTHR32295">
    <property type="entry name" value="IQ-DOMAIN 5-RELATED"/>
    <property type="match status" value="1"/>
</dbReference>
<proteinExistence type="inferred from homology"/>
<dbReference type="PANTHER" id="PTHR32295:SF244">
    <property type="entry name" value="PROTEIN IQ-DOMAIN 14-LIKE"/>
    <property type="match status" value="1"/>
</dbReference>
<dbReference type="CDD" id="cd23767">
    <property type="entry name" value="IQCD"/>
    <property type="match status" value="1"/>
</dbReference>
<evidence type="ECO:0000256" key="3">
    <source>
        <dbReference type="ARBA" id="ARBA00024378"/>
    </source>
</evidence>
<sequence>MGKSRGSSSSWLSAVKKALRSPNSKDSSDKRSCQSEDLEQHEQEKRRGKRRWLFGKPLNYREHNSMTKSSNDDSSKNDDAGRAPSILTEEENNHAIAVAMATAAAAEAAVATAQAAVEFIRMTRPGILVRENQAAIAIQKAFRGYLAKRALRALKGLVLLQALIRGHNVRKRTELTLLRMQALIRVQNQVCYQHRRHSVSNEGSFSSCSFTDKIPIFKINFQHRDIRNRCFSPSVFLTLLLLYATLMQPREGDQEENQSVTREAESISMPARNKEASWKCERDLAQAFSQKIWRSQREDYSDSEEQSGQPDWADKWRGTNQWARPGRYSCDQSIPIKIVQVENTDYYPSSNFLRLGEQNTYQQTKFNPYSNRSPLHISHQIPSLRTPIKAHQPEHFRVHSASPHSLKEEESTYPRSHTPSLGCYHRSNAAVPSYMAETESARARARSHSVPRQPMPPPTPEREGIGLAKRRLVFGGPNEVASLSCTNTPRVQR</sequence>
<dbReference type="Pfam" id="PF13178">
    <property type="entry name" value="DUF4005"/>
    <property type="match status" value="1"/>
</dbReference>
<feature type="region of interest" description="Disordered" evidence="4">
    <location>
        <begin position="444"/>
        <end position="465"/>
    </location>
</feature>
<dbReference type="SMART" id="SM00015">
    <property type="entry name" value="IQ"/>
    <property type="match status" value="2"/>
</dbReference>
<feature type="compositionally biased region" description="Basic and acidic residues" evidence="4">
    <location>
        <begin position="26"/>
        <end position="45"/>
    </location>
</feature>
<dbReference type="Pfam" id="PF00612">
    <property type="entry name" value="IQ"/>
    <property type="match status" value="2"/>
</dbReference>